<organism evidence="1 2">
    <name type="scientific">Nannocystis bainbridge</name>
    <dbReference type="NCBI Taxonomy" id="2995303"/>
    <lineage>
        <taxon>Bacteria</taxon>
        <taxon>Pseudomonadati</taxon>
        <taxon>Myxococcota</taxon>
        <taxon>Polyangia</taxon>
        <taxon>Nannocystales</taxon>
        <taxon>Nannocystaceae</taxon>
        <taxon>Nannocystis</taxon>
    </lineage>
</organism>
<keyword evidence="2" id="KW-1185">Reference proteome</keyword>
<evidence type="ECO:0000313" key="2">
    <source>
        <dbReference type="Proteomes" id="UP001221686"/>
    </source>
</evidence>
<proteinExistence type="predicted"/>
<protein>
    <submittedName>
        <fullName evidence="1">Serine protease</fullName>
    </submittedName>
</protein>
<name>A0ABT5EE00_9BACT</name>
<dbReference type="PANTHER" id="PTHR14389">
    <property type="entry name" value="SI:CH1073-475A24.1"/>
    <property type="match status" value="1"/>
</dbReference>
<dbReference type="PANTHER" id="PTHR14389:SF3">
    <property type="entry name" value="PROTEIN FAM111A-LIKE"/>
    <property type="match status" value="1"/>
</dbReference>
<dbReference type="EMBL" id="JAQNDL010000004">
    <property type="protein sequence ID" value="MDC0723168.1"/>
    <property type="molecule type" value="Genomic_DNA"/>
</dbReference>
<dbReference type="InterPro" id="IPR043504">
    <property type="entry name" value="Peptidase_S1_PA_chymotrypsin"/>
</dbReference>
<dbReference type="Pfam" id="PF13365">
    <property type="entry name" value="Trypsin_2"/>
    <property type="match status" value="1"/>
</dbReference>
<dbReference type="GO" id="GO:0008233">
    <property type="term" value="F:peptidase activity"/>
    <property type="evidence" value="ECO:0007669"/>
    <property type="project" value="UniProtKB-KW"/>
</dbReference>
<keyword evidence="1" id="KW-0378">Hydrolase</keyword>
<keyword evidence="1" id="KW-0645">Protease</keyword>
<dbReference type="InterPro" id="IPR009003">
    <property type="entry name" value="Peptidase_S1_PA"/>
</dbReference>
<accession>A0ABT5EE00</accession>
<dbReference type="SUPFAM" id="SSF50494">
    <property type="entry name" value="Trypsin-like serine proteases"/>
    <property type="match status" value="1"/>
</dbReference>
<dbReference type="Gene3D" id="2.40.10.10">
    <property type="entry name" value="Trypsin-like serine proteases"/>
    <property type="match status" value="2"/>
</dbReference>
<comment type="caution">
    <text evidence="1">The sequence shown here is derived from an EMBL/GenBank/DDBJ whole genome shotgun (WGS) entry which is preliminary data.</text>
</comment>
<dbReference type="RefSeq" id="WP_272091705.1">
    <property type="nucleotide sequence ID" value="NZ_JAQNDL010000004.1"/>
</dbReference>
<gene>
    <name evidence="1" type="ORF">POL25_40150</name>
</gene>
<reference evidence="1 2" key="1">
    <citation type="submission" date="2022-11" db="EMBL/GenBank/DDBJ databases">
        <title>Minimal conservation of predation-associated metabolite biosynthetic gene clusters underscores biosynthetic potential of Myxococcota including descriptions for ten novel species: Archangium lansinium sp. nov., Myxococcus landrumus sp. nov., Nannocystis bai.</title>
        <authorList>
            <person name="Ahearne A."/>
            <person name="Stevens C."/>
            <person name="Dowd S."/>
        </authorList>
    </citation>
    <scope>NUCLEOTIDE SEQUENCE [LARGE SCALE GENOMIC DNA]</scope>
    <source>
        <strain evidence="1 2">BB15-2</strain>
    </source>
</reference>
<evidence type="ECO:0000313" key="1">
    <source>
        <dbReference type="EMBL" id="MDC0723168.1"/>
    </source>
</evidence>
<sequence>MFSADELRRFLRYGFGDEVILALPGANVPPVQLVEAACELLERRQLVDARFFAALCAERPRRSAEIQAVAAEWSQPKPYAWTSPEQLSRLHLEALSTRRDHTISARFLVRGAEAAKSVAKVLVHRHFGDKPRYQADESPEVSTGTGWLIAPNLGITNHHVIAARQDGETITATDFALQARGTVLQFDYLAPDAPFESVGVLEVVAADAELDFALLRLGPVDRPPLRLRVRPLERTRDTPLAECVNVLQHPDGEPMRIGLRNNFVVHGDSHWLSYLTDTRSGASGSPVCDDEWGVVALHRGHRELPGATIKLDGVAVRTENYGVQLRAVLEWTRLHAPAIHAEIEAAQATAPR</sequence>
<dbReference type="Proteomes" id="UP001221686">
    <property type="component" value="Unassembled WGS sequence"/>
</dbReference>
<dbReference type="GO" id="GO:0006508">
    <property type="term" value="P:proteolysis"/>
    <property type="evidence" value="ECO:0007669"/>
    <property type="project" value="UniProtKB-KW"/>
</dbReference>